<dbReference type="InterPro" id="IPR035976">
    <property type="entry name" value="Sushi/SCR/CCP_sf"/>
</dbReference>
<protein>
    <recommendedName>
        <fullName evidence="3">Sushi domain-containing protein</fullName>
    </recommendedName>
</protein>
<keyword evidence="5" id="KW-1185">Reference proteome</keyword>
<feature type="domain" description="Sushi" evidence="3">
    <location>
        <begin position="6"/>
        <end position="66"/>
    </location>
</feature>
<evidence type="ECO:0000313" key="4">
    <source>
        <dbReference type="EMBL" id="KAF6021748.1"/>
    </source>
</evidence>
<gene>
    <name evidence="4" type="ORF">EB796_019952</name>
</gene>
<proteinExistence type="predicted"/>
<reference evidence="4" key="1">
    <citation type="submission" date="2020-06" db="EMBL/GenBank/DDBJ databases">
        <title>Draft genome of Bugula neritina, a colonial animal packing powerful symbionts and potential medicines.</title>
        <authorList>
            <person name="Rayko M."/>
        </authorList>
    </citation>
    <scope>NUCLEOTIDE SEQUENCE [LARGE SCALE GENOMIC DNA]</scope>
    <source>
        <strain evidence="4">Kwan_BN1</strain>
    </source>
</reference>
<evidence type="ECO:0000259" key="3">
    <source>
        <dbReference type="PROSITE" id="PS50923"/>
    </source>
</evidence>
<comment type="caution">
    <text evidence="4">The sequence shown here is derived from an EMBL/GenBank/DDBJ whole genome shotgun (WGS) entry which is preliminary data.</text>
</comment>
<dbReference type="SUPFAM" id="SSF57535">
    <property type="entry name" value="Complement control module/SCR domain"/>
    <property type="match status" value="1"/>
</dbReference>
<organism evidence="4 5">
    <name type="scientific">Bugula neritina</name>
    <name type="common">Brown bryozoan</name>
    <name type="synonym">Sertularia neritina</name>
    <dbReference type="NCBI Taxonomy" id="10212"/>
    <lineage>
        <taxon>Eukaryota</taxon>
        <taxon>Metazoa</taxon>
        <taxon>Spiralia</taxon>
        <taxon>Lophotrochozoa</taxon>
        <taxon>Bryozoa</taxon>
        <taxon>Gymnolaemata</taxon>
        <taxon>Cheilostomatida</taxon>
        <taxon>Flustrina</taxon>
        <taxon>Buguloidea</taxon>
        <taxon>Bugulidae</taxon>
        <taxon>Bugula</taxon>
    </lineage>
</organism>
<evidence type="ECO:0000256" key="1">
    <source>
        <dbReference type="ARBA" id="ARBA00023157"/>
    </source>
</evidence>
<keyword evidence="2" id="KW-0768">Sushi</keyword>
<dbReference type="InterPro" id="IPR013783">
    <property type="entry name" value="Ig-like_fold"/>
</dbReference>
<evidence type="ECO:0000313" key="5">
    <source>
        <dbReference type="Proteomes" id="UP000593567"/>
    </source>
</evidence>
<dbReference type="EMBL" id="VXIV02002968">
    <property type="protein sequence ID" value="KAF6021748.1"/>
    <property type="molecule type" value="Genomic_DNA"/>
</dbReference>
<evidence type="ECO:0000256" key="2">
    <source>
        <dbReference type="PROSITE-ProRule" id="PRU00302"/>
    </source>
</evidence>
<dbReference type="InterPro" id="IPR000436">
    <property type="entry name" value="Sushi_SCR_CCP_dom"/>
</dbReference>
<name>A0A7J7J8Q7_BUGNE</name>
<dbReference type="AlphaFoldDB" id="A0A7J7J8Q7"/>
<sequence length="287" mass="31924">MDARISICHLEMPSGKEISIPAKTAFYQFEYVTIECFSGWAINSSYDKVQCSGSSTWSYPLPGCVQVSSPSDIHSLSPTFGQVSGGTLVTAVGLIPNTGVEVYVNSSDGVMSPVEHNIKPQKLSFKMPNQTKEGEVQLIIKLSENVTAKYDFVYGKDPIMDHTVQSATLVSGGFDMVFYISNINSSRNYALFAGNTDQQYNCSVGLLNILSCDFTYTGTDLHYFKNHLVYVYFAAYNVLLCFYVDFEADYKYITVSPVLLYSDGVLMKNFQNISITVYADPKIKVYQ</sequence>
<feature type="disulfide bond" evidence="2">
    <location>
        <begin position="8"/>
        <end position="51"/>
    </location>
</feature>
<dbReference type="Gene3D" id="2.60.40.10">
    <property type="entry name" value="Immunoglobulins"/>
    <property type="match status" value="1"/>
</dbReference>
<comment type="caution">
    <text evidence="2">Lacks conserved residue(s) required for the propagation of feature annotation.</text>
</comment>
<accession>A0A7J7J8Q7</accession>
<dbReference type="CDD" id="cd00033">
    <property type="entry name" value="CCP"/>
    <property type="match status" value="1"/>
</dbReference>
<keyword evidence="1 2" id="KW-1015">Disulfide bond</keyword>
<dbReference type="Proteomes" id="UP000593567">
    <property type="component" value="Unassembled WGS sequence"/>
</dbReference>
<dbReference type="PROSITE" id="PS50923">
    <property type="entry name" value="SUSHI"/>
    <property type="match status" value="1"/>
</dbReference>